<dbReference type="PANTHER" id="PTHR43798">
    <property type="entry name" value="MONOACYLGLYCEROL LIPASE"/>
    <property type="match status" value="1"/>
</dbReference>
<keyword evidence="3" id="KW-1185">Reference proteome</keyword>
<dbReference type="Gene3D" id="3.40.50.1820">
    <property type="entry name" value="alpha/beta hydrolase"/>
    <property type="match status" value="1"/>
</dbReference>
<proteinExistence type="predicted"/>
<dbReference type="PRINTS" id="PR00111">
    <property type="entry name" value="ABHYDROLASE"/>
</dbReference>
<dbReference type="InterPro" id="IPR050266">
    <property type="entry name" value="AB_hydrolase_sf"/>
</dbReference>
<dbReference type="GO" id="GO:0046464">
    <property type="term" value="P:acylglycerol catabolic process"/>
    <property type="evidence" value="ECO:0007669"/>
    <property type="project" value="TreeGrafter"/>
</dbReference>
<dbReference type="Proteomes" id="UP000253727">
    <property type="component" value="Unassembled WGS sequence"/>
</dbReference>
<protein>
    <submittedName>
        <fullName evidence="2">Haloacetate dehalogenase</fullName>
        <ecNumber evidence="2">3.8.1.3</ecNumber>
    </submittedName>
</protein>
<dbReference type="EC" id="3.8.1.3" evidence="2"/>
<dbReference type="InterPro" id="IPR000073">
    <property type="entry name" value="AB_hydrolase_1"/>
</dbReference>
<name>A0A369Q3A0_9SPHN</name>
<evidence type="ECO:0000259" key="1">
    <source>
        <dbReference type="Pfam" id="PF12697"/>
    </source>
</evidence>
<evidence type="ECO:0000313" key="2">
    <source>
        <dbReference type="EMBL" id="RDC58940.1"/>
    </source>
</evidence>
<dbReference type="RefSeq" id="WP_115365385.1">
    <property type="nucleotide sequence ID" value="NZ_QBKA01000002.1"/>
</dbReference>
<comment type="caution">
    <text evidence="2">The sequence shown here is derived from an EMBL/GenBank/DDBJ whole genome shotgun (WGS) entry which is preliminary data.</text>
</comment>
<keyword evidence="2" id="KW-0378">Hydrolase</keyword>
<feature type="domain" description="AB hydrolase-1" evidence="1">
    <location>
        <begin position="14"/>
        <end position="251"/>
    </location>
</feature>
<dbReference type="OrthoDB" id="9799612at2"/>
<gene>
    <name evidence="2" type="primary">dehH</name>
    <name evidence="2" type="ORF">HME9302_00116</name>
</gene>
<dbReference type="Pfam" id="PF12697">
    <property type="entry name" value="Abhydrolase_6"/>
    <property type="match status" value="1"/>
</dbReference>
<dbReference type="PANTHER" id="PTHR43798:SF5">
    <property type="entry name" value="MONOACYLGLYCEROL LIPASE ABHD6"/>
    <property type="match status" value="1"/>
</dbReference>
<accession>A0A369Q3A0</accession>
<evidence type="ECO:0000313" key="3">
    <source>
        <dbReference type="Proteomes" id="UP000253727"/>
    </source>
</evidence>
<sequence>MTMYLTRSGRGKPLLLVHGLGGSNRSWDTISPTLAQDREVIALDLPGHGQTPAEADSGTFDGLARSLDDWLVAKDLTGIDMVGSSLGARLVLEMARRGHAGAVVALDPGGFWQGWERTFFRSTITASIALVRALRPALPAITGNVAGRSALMAQFSAKPWALDPALLSRELKSFADTPTFNALVKDLANGENQQGPANTSAPLVIGWGRKDRLCLPQQAARAMAAFPDATMHWFEDSGHFPMWDRPEETVRIILDATGHPRAT</sequence>
<dbReference type="AlphaFoldDB" id="A0A369Q3A0"/>
<dbReference type="GO" id="GO:0016020">
    <property type="term" value="C:membrane"/>
    <property type="evidence" value="ECO:0007669"/>
    <property type="project" value="TreeGrafter"/>
</dbReference>
<dbReference type="GO" id="GO:0018785">
    <property type="term" value="F:haloacetate dehalogenase activity"/>
    <property type="evidence" value="ECO:0007669"/>
    <property type="project" value="UniProtKB-EC"/>
</dbReference>
<dbReference type="InterPro" id="IPR029058">
    <property type="entry name" value="AB_hydrolase_fold"/>
</dbReference>
<organism evidence="2 3">
    <name type="scientific">Alteripontixanthobacter maritimus</name>
    <dbReference type="NCBI Taxonomy" id="2161824"/>
    <lineage>
        <taxon>Bacteria</taxon>
        <taxon>Pseudomonadati</taxon>
        <taxon>Pseudomonadota</taxon>
        <taxon>Alphaproteobacteria</taxon>
        <taxon>Sphingomonadales</taxon>
        <taxon>Erythrobacteraceae</taxon>
        <taxon>Alteripontixanthobacter</taxon>
    </lineage>
</organism>
<reference evidence="2 3" key="1">
    <citation type="submission" date="2018-04" db="EMBL/GenBank/DDBJ databases">
        <title>Altererythrobacter sp. HME9302 genome sequencing and assembly.</title>
        <authorList>
            <person name="Kang H."/>
            <person name="Kim H."/>
            <person name="Joh K."/>
        </authorList>
    </citation>
    <scope>NUCLEOTIDE SEQUENCE [LARGE SCALE GENOMIC DNA]</scope>
    <source>
        <strain evidence="2 3">HME9302</strain>
    </source>
</reference>
<dbReference type="GO" id="GO:0047372">
    <property type="term" value="F:monoacylglycerol lipase activity"/>
    <property type="evidence" value="ECO:0007669"/>
    <property type="project" value="TreeGrafter"/>
</dbReference>
<dbReference type="EMBL" id="QBKA01000002">
    <property type="protein sequence ID" value="RDC58940.1"/>
    <property type="molecule type" value="Genomic_DNA"/>
</dbReference>
<dbReference type="SUPFAM" id="SSF53474">
    <property type="entry name" value="alpha/beta-Hydrolases"/>
    <property type="match status" value="1"/>
</dbReference>